<keyword evidence="1" id="KW-0408">Iron</keyword>
<evidence type="ECO:0000259" key="2">
    <source>
        <dbReference type="PROSITE" id="PS51471"/>
    </source>
</evidence>
<evidence type="ECO:0000313" key="4">
    <source>
        <dbReference type="Proteomes" id="UP000709295"/>
    </source>
</evidence>
<organism evidence="3 4">
    <name type="scientific">Phytophthora aleatoria</name>
    <dbReference type="NCBI Taxonomy" id="2496075"/>
    <lineage>
        <taxon>Eukaryota</taxon>
        <taxon>Sar</taxon>
        <taxon>Stramenopiles</taxon>
        <taxon>Oomycota</taxon>
        <taxon>Peronosporomycetes</taxon>
        <taxon>Peronosporales</taxon>
        <taxon>Peronosporaceae</taxon>
        <taxon>Phytophthora</taxon>
    </lineage>
</organism>
<sequence length="326" mass="36790">MDENVRKSWQLAPDQVQFKNTQWQTGIDKLTKDIAERLGYSSVPMHSILYKMLVYEEDGHFLNHQDTEKEDGMVATLAIQLPSTHEGGDLVIYRGGDVKYRHDFGKKEGTSAFLPHYAVHYADAEHALEKVTKGYRLVLVYSICLPLQMQHMKKNSDKLLSEELAEAISKMIPEEESLALLLSHEYTEMSMKELGSGALKGIERARFAAVEDANLIVEFPENAKVQEFLRGPGTSMVAKEVVTFKTFQDARNYAAKSMRKGRVGASFVMDASEQDGTAFLTVTKTKAWFSKHQHLLLEYKKELDTLTDRYGDAIASAASKKARLEK</sequence>
<evidence type="ECO:0000256" key="1">
    <source>
        <dbReference type="RuleBase" id="RU003682"/>
    </source>
</evidence>
<dbReference type="EMBL" id="JAENGY010001670">
    <property type="protein sequence ID" value="KAG6947693.1"/>
    <property type="molecule type" value="Genomic_DNA"/>
</dbReference>
<protein>
    <recommendedName>
        <fullName evidence="2">Fe2OG dioxygenase domain-containing protein</fullName>
    </recommendedName>
</protein>
<dbReference type="AlphaFoldDB" id="A0A8J5I5I5"/>
<keyword evidence="4" id="KW-1185">Reference proteome</keyword>
<feature type="domain" description="Fe2OG dioxygenase" evidence="2">
    <location>
        <begin position="44"/>
        <end position="145"/>
    </location>
</feature>
<dbReference type="PANTHER" id="PTHR33099:SF7">
    <property type="entry name" value="MYND-TYPE DOMAIN-CONTAINING PROTEIN"/>
    <property type="match status" value="1"/>
</dbReference>
<gene>
    <name evidence="3" type="ORF">JG688_00015424</name>
</gene>
<name>A0A8J5I5I5_9STRA</name>
<comment type="caution">
    <text evidence="3">The sequence shown here is derived from an EMBL/GenBank/DDBJ whole genome shotgun (WGS) entry which is preliminary data.</text>
</comment>
<dbReference type="PANTHER" id="PTHR33099">
    <property type="entry name" value="FE2OG DIOXYGENASE DOMAIN-CONTAINING PROTEIN"/>
    <property type="match status" value="1"/>
</dbReference>
<dbReference type="GO" id="GO:0016491">
    <property type="term" value="F:oxidoreductase activity"/>
    <property type="evidence" value="ECO:0007669"/>
    <property type="project" value="UniProtKB-KW"/>
</dbReference>
<reference evidence="3" key="1">
    <citation type="submission" date="2021-01" db="EMBL/GenBank/DDBJ databases">
        <title>Phytophthora aleatoria, a newly-described species from Pinus radiata is distinct from Phytophthora cactorum isolates based on comparative genomics.</title>
        <authorList>
            <person name="Mcdougal R."/>
            <person name="Panda P."/>
            <person name="Williams N."/>
            <person name="Studholme D.J."/>
        </authorList>
    </citation>
    <scope>NUCLEOTIDE SEQUENCE</scope>
    <source>
        <strain evidence="3">NZFS 4037</strain>
    </source>
</reference>
<keyword evidence="1" id="KW-0479">Metal-binding</keyword>
<dbReference type="InterPro" id="IPR005123">
    <property type="entry name" value="Oxoglu/Fe-dep_dioxygenase_dom"/>
</dbReference>
<dbReference type="GO" id="GO:0046872">
    <property type="term" value="F:metal ion binding"/>
    <property type="evidence" value="ECO:0007669"/>
    <property type="project" value="UniProtKB-KW"/>
</dbReference>
<evidence type="ECO:0000313" key="3">
    <source>
        <dbReference type="EMBL" id="KAG6947693.1"/>
    </source>
</evidence>
<comment type="similarity">
    <text evidence="1">Belongs to the iron/ascorbate-dependent oxidoreductase family.</text>
</comment>
<dbReference type="Proteomes" id="UP000709295">
    <property type="component" value="Unassembled WGS sequence"/>
</dbReference>
<accession>A0A8J5I5I5</accession>
<dbReference type="PROSITE" id="PS51471">
    <property type="entry name" value="FE2OG_OXY"/>
    <property type="match status" value="1"/>
</dbReference>
<keyword evidence="1" id="KW-0560">Oxidoreductase</keyword>
<proteinExistence type="inferred from homology"/>